<organism evidence="1 2">
    <name type="scientific">Ambispora gerdemannii</name>
    <dbReference type="NCBI Taxonomy" id="144530"/>
    <lineage>
        <taxon>Eukaryota</taxon>
        <taxon>Fungi</taxon>
        <taxon>Fungi incertae sedis</taxon>
        <taxon>Mucoromycota</taxon>
        <taxon>Glomeromycotina</taxon>
        <taxon>Glomeromycetes</taxon>
        <taxon>Archaeosporales</taxon>
        <taxon>Ambisporaceae</taxon>
        <taxon>Ambispora</taxon>
    </lineage>
</organism>
<dbReference type="EMBL" id="CAJVPL010003223">
    <property type="protein sequence ID" value="CAG8628608.1"/>
    <property type="molecule type" value="Genomic_DNA"/>
</dbReference>
<accession>A0A9N9D5M1</accession>
<sequence length="389" mass="45793">MTEIIKQDFLNSIDITKQFTKGVFLDVEIILNNGEVIYGNQTFITNNSKTLSELMQETPKKTMILNLRQILNSLPINDGSLSSAFKSLLCYFHIGILSLNKLSKDEFIGVAFFVHWLNVNNLFDPISEQIRGFKLNAKESIEYKQLMSTSNTQSNISSSHDKNLFRLIREWIDSKDENSNLSKFRKERLFSYVNVNLKAICSKVLLKEVVTCGHINQDVLYPVILFKLEELTTLPDLRQEILPRLESTQFKEETDKLEHSDNQKILDQVKKDSYIEYNPTPHHKDSDIEYNPTRLHYKKSNGKEYEAYYEYDVSQYEATYPRYKNVNGKEYETNHTKASHKIFYLPQGKEYDTEFNIKYMTRKQKKCATLFRTEQRKEKELRIAQQFRV</sequence>
<name>A0A9N9D5M1_9GLOM</name>
<dbReference type="Proteomes" id="UP000789831">
    <property type="component" value="Unassembled WGS sequence"/>
</dbReference>
<keyword evidence="2" id="KW-1185">Reference proteome</keyword>
<reference evidence="1" key="1">
    <citation type="submission" date="2021-06" db="EMBL/GenBank/DDBJ databases">
        <authorList>
            <person name="Kallberg Y."/>
            <person name="Tangrot J."/>
            <person name="Rosling A."/>
        </authorList>
    </citation>
    <scope>NUCLEOTIDE SEQUENCE</scope>
    <source>
        <strain evidence="1">MT106</strain>
    </source>
</reference>
<evidence type="ECO:0000313" key="2">
    <source>
        <dbReference type="Proteomes" id="UP000789831"/>
    </source>
</evidence>
<proteinExistence type="predicted"/>
<evidence type="ECO:0000313" key="1">
    <source>
        <dbReference type="EMBL" id="CAG8628608.1"/>
    </source>
</evidence>
<protein>
    <submittedName>
        <fullName evidence="1">46_t:CDS:1</fullName>
    </submittedName>
</protein>
<gene>
    <name evidence="1" type="ORF">AGERDE_LOCUS10418</name>
</gene>
<dbReference type="AlphaFoldDB" id="A0A9N9D5M1"/>
<comment type="caution">
    <text evidence="1">The sequence shown here is derived from an EMBL/GenBank/DDBJ whole genome shotgun (WGS) entry which is preliminary data.</text>
</comment>